<dbReference type="InterPro" id="IPR023696">
    <property type="entry name" value="Ureohydrolase_dom_sf"/>
</dbReference>
<dbReference type="PRINTS" id="PR01272">
    <property type="entry name" value="ACUCPROTEIN"/>
</dbReference>
<dbReference type="Proteomes" id="UP000595564">
    <property type="component" value="Chromosome"/>
</dbReference>
<evidence type="ECO:0000256" key="4">
    <source>
        <dbReference type="ARBA" id="ARBA00022627"/>
    </source>
</evidence>
<dbReference type="UniPathway" id="UPA00040"/>
<proteinExistence type="inferred from homology"/>
<dbReference type="EMBL" id="AP017470">
    <property type="protein sequence ID" value="BBB32618.1"/>
    <property type="molecule type" value="Genomic_DNA"/>
</dbReference>
<dbReference type="AlphaFoldDB" id="A0A7R6PN26"/>
<dbReference type="GO" id="GO:0004407">
    <property type="term" value="F:histone deacetylase activity"/>
    <property type="evidence" value="ECO:0007669"/>
    <property type="project" value="TreeGrafter"/>
</dbReference>
<dbReference type="InterPro" id="IPR003085">
    <property type="entry name" value="AcuC"/>
</dbReference>
<dbReference type="Gene3D" id="3.40.800.20">
    <property type="entry name" value="Histone deacetylase domain"/>
    <property type="match status" value="1"/>
</dbReference>
<evidence type="ECO:0000313" key="7">
    <source>
        <dbReference type="Proteomes" id="UP000595564"/>
    </source>
</evidence>
<evidence type="ECO:0000313" key="6">
    <source>
        <dbReference type="EMBL" id="BBB32618.1"/>
    </source>
</evidence>
<dbReference type="GO" id="GO:0040029">
    <property type="term" value="P:epigenetic regulation of gene expression"/>
    <property type="evidence" value="ECO:0007669"/>
    <property type="project" value="TreeGrafter"/>
</dbReference>
<keyword evidence="7" id="KW-1185">Reference proteome</keyword>
<dbReference type="PANTHER" id="PTHR10625">
    <property type="entry name" value="HISTONE DEACETYLASE HDAC1-RELATED"/>
    <property type="match status" value="1"/>
</dbReference>
<protein>
    <recommendedName>
        <fullName evidence="3">Acetoin utilization protein AcuC</fullName>
    </recommendedName>
</protein>
<dbReference type="PANTHER" id="PTHR10625:SF10">
    <property type="entry name" value="HISTONE DEACETYLASE HDAC1"/>
    <property type="match status" value="1"/>
</dbReference>
<dbReference type="InterPro" id="IPR023801">
    <property type="entry name" value="His_deacetylse_dom"/>
</dbReference>
<evidence type="ECO:0000256" key="1">
    <source>
        <dbReference type="ARBA" id="ARBA00005101"/>
    </source>
</evidence>
<evidence type="ECO:0000256" key="3">
    <source>
        <dbReference type="ARBA" id="ARBA00020218"/>
    </source>
</evidence>
<dbReference type="PRINTS" id="PR01270">
    <property type="entry name" value="HDASUPER"/>
</dbReference>
<sequence>MCKIVFHKDYLLYNFGENHPFSPLRSLLVYEFVKEVIGENYLIFPEAPVNSEELEIIHTKEYISIVEKASNGIEIENAEFFGLGTADNPIFPKMAEGCRFMVAGTSLGAELIYENRCNIVINLGGGLHHAQKNNASGFCLYNDIAYAIKRLTLKGLHVLYLDIDAHHSDGVQNIFYSDDKVLNISLHESGEYLFPGTGWTYELGRSMGKATTINIPLEPFTEGENYLKVLEEIFIPAIKWFKPDLIVLQAGADSHYLDPLADLMLTTRDYEEIFKKILKWSKEYSNGKMLITLGGGYNHIVSAKIWSIMCSIFTGKQYPEKLPDRVLKKWEKILGKKINPEIHDPENPFEPIPRKEEINRTNLDRVEKILDLVSPYWW</sequence>
<comment type="similarity">
    <text evidence="2">Belongs to the histone deacetylase family.</text>
</comment>
<evidence type="ECO:0000256" key="2">
    <source>
        <dbReference type="ARBA" id="ARBA00005947"/>
    </source>
</evidence>
<dbReference type="CDD" id="cd09994">
    <property type="entry name" value="HDAC_AcuC_like"/>
    <property type="match status" value="1"/>
</dbReference>
<evidence type="ECO:0000259" key="5">
    <source>
        <dbReference type="Pfam" id="PF00850"/>
    </source>
</evidence>
<keyword evidence="4" id="KW-0006">Acetoin catabolism</keyword>
<name>A0A7R6PN26_9BACT</name>
<dbReference type="KEGG" id="thyd:TTHT_1080"/>
<accession>A0A7R6PN26</accession>
<feature type="domain" description="Histone deacetylase" evidence="5">
    <location>
        <begin position="19"/>
        <end position="310"/>
    </location>
</feature>
<gene>
    <name evidence="6" type="primary">acuC</name>
    <name evidence="6" type="ORF">TTHT_1080</name>
</gene>
<dbReference type="InterPro" id="IPR037138">
    <property type="entry name" value="His_deacetylse_dom_sf"/>
</dbReference>
<dbReference type="InterPro" id="IPR000286">
    <property type="entry name" value="HDACs"/>
</dbReference>
<dbReference type="Pfam" id="PF00850">
    <property type="entry name" value="Hist_deacetyl"/>
    <property type="match status" value="1"/>
</dbReference>
<comment type="pathway">
    <text evidence="1">Ketone degradation; acetoin degradation.</text>
</comment>
<dbReference type="RefSeq" id="WP_201328971.1">
    <property type="nucleotide sequence ID" value="NZ_AP017470.1"/>
</dbReference>
<reference evidence="6 7" key="1">
    <citation type="journal article" date="2012" name="Extremophiles">
        <title>Thermotomaculum hydrothermale gen. nov., sp. nov., a novel heterotrophic thermophile within the phylum Acidobacteria from a deep-sea hydrothermal vent chimney in the Southern Okinawa Trough.</title>
        <authorList>
            <person name="Izumi H."/>
            <person name="Nunoura T."/>
            <person name="Miyazaki M."/>
            <person name="Mino S."/>
            <person name="Toki T."/>
            <person name="Takai K."/>
            <person name="Sako Y."/>
            <person name="Sawabe T."/>
            <person name="Nakagawa S."/>
        </authorList>
    </citation>
    <scope>NUCLEOTIDE SEQUENCE [LARGE SCALE GENOMIC DNA]</scope>
    <source>
        <strain evidence="6 7">AC55</strain>
    </source>
</reference>
<dbReference type="GO" id="GO:0045150">
    <property type="term" value="P:acetoin catabolic process"/>
    <property type="evidence" value="ECO:0007669"/>
    <property type="project" value="UniProtKB-UniPathway"/>
</dbReference>
<organism evidence="6 7">
    <name type="scientific">Thermotomaculum hydrothermale</name>
    <dbReference type="NCBI Taxonomy" id="981385"/>
    <lineage>
        <taxon>Bacteria</taxon>
        <taxon>Pseudomonadati</taxon>
        <taxon>Acidobacteriota</taxon>
        <taxon>Holophagae</taxon>
        <taxon>Thermotomaculales</taxon>
        <taxon>Thermotomaculaceae</taxon>
        <taxon>Thermotomaculum</taxon>
    </lineage>
</organism>
<dbReference type="SUPFAM" id="SSF52768">
    <property type="entry name" value="Arginase/deacetylase"/>
    <property type="match status" value="1"/>
</dbReference>